<dbReference type="PANTHER" id="PTHR45138:SF9">
    <property type="entry name" value="DIGUANYLATE CYCLASE DGCM-RELATED"/>
    <property type="match status" value="1"/>
</dbReference>
<dbReference type="FunFam" id="3.30.70.270:FF:000001">
    <property type="entry name" value="Diguanylate cyclase domain protein"/>
    <property type="match status" value="1"/>
</dbReference>
<accession>A0A329QHQ5</accession>
<dbReference type="InterPro" id="IPR000160">
    <property type="entry name" value="GGDEF_dom"/>
</dbReference>
<dbReference type="CDD" id="cd01949">
    <property type="entry name" value="GGDEF"/>
    <property type="match status" value="1"/>
</dbReference>
<dbReference type="EMBL" id="QMIG01000018">
    <property type="protein sequence ID" value="RAW11895.1"/>
    <property type="molecule type" value="Genomic_DNA"/>
</dbReference>
<evidence type="ECO:0000313" key="5">
    <source>
        <dbReference type="Proteomes" id="UP000250462"/>
    </source>
</evidence>
<dbReference type="PROSITE" id="PS50887">
    <property type="entry name" value="GGDEF"/>
    <property type="match status" value="1"/>
</dbReference>
<name>A0A329QHQ5_9ACTN</name>
<dbReference type="AlphaFoldDB" id="A0A329QHQ5"/>
<keyword evidence="2" id="KW-0472">Membrane</keyword>
<dbReference type="Gene3D" id="3.30.70.270">
    <property type="match status" value="1"/>
</dbReference>
<proteinExistence type="predicted"/>
<dbReference type="SUPFAM" id="SSF55073">
    <property type="entry name" value="Nucleotide cyclase"/>
    <property type="match status" value="1"/>
</dbReference>
<dbReference type="InterPro" id="IPR050469">
    <property type="entry name" value="Diguanylate_Cyclase"/>
</dbReference>
<feature type="transmembrane region" description="Helical" evidence="2">
    <location>
        <begin position="101"/>
        <end position="130"/>
    </location>
</feature>
<dbReference type="Pfam" id="PF00990">
    <property type="entry name" value="GGDEF"/>
    <property type="match status" value="1"/>
</dbReference>
<gene>
    <name evidence="4" type="ORF">DPM12_15650</name>
</gene>
<keyword evidence="2" id="KW-1133">Transmembrane helix</keyword>
<dbReference type="PANTHER" id="PTHR45138">
    <property type="entry name" value="REGULATORY COMPONENTS OF SENSORY TRANSDUCTION SYSTEM"/>
    <property type="match status" value="1"/>
</dbReference>
<organism evidence="4 5">
    <name type="scientific">Phytoactinopolyspora halophila</name>
    <dbReference type="NCBI Taxonomy" id="1981511"/>
    <lineage>
        <taxon>Bacteria</taxon>
        <taxon>Bacillati</taxon>
        <taxon>Actinomycetota</taxon>
        <taxon>Actinomycetes</taxon>
        <taxon>Jiangellales</taxon>
        <taxon>Jiangellaceae</taxon>
        <taxon>Phytoactinopolyspora</taxon>
    </lineage>
</organism>
<sequence length="346" mass="37454">MWYRVKERKAVPYRRVYSGATTLLGAQTAILILSAGMSAYPGIPSESLPVSLVDVGVIVLAAVFCWAVNFGLVLAALALYNPTVRASDLFENFNEQLVDAAAFGLGFVSAILVVHQPLALLGVMIAMVVFGRSLLVSQYEHAARIDSKTGLATAGRWHDFAAEMLSRARHHQTNLGLLIVDLDHFKSLNDTYGHSFGDDALKSVAEELRSEVRELDACGRWGGEEFTVLVSDVGSAQNVHRVAERIRLRIQSIVLQPPDQTDETVTISASLGGVFYVPDETTTLDELLLAADSALYEAKNDGRNTVRMTTAGTAQPPADDRGPVSTTDSESGDDADTETVRRQDSE</sequence>
<dbReference type="InterPro" id="IPR043128">
    <property type="entry name" value="Rev_trsase/Diguanyl_cyclase"/>
</dbReference>
<evidence type="ECO:0000259" key="3">
    <source>
        <dbReference type="PROSITE" id="PS50887"/>
    </source>
</evidence>
<dbReference type="GO" id="GO:1902201">
    <property type="term" value="P:negative regulation of bacterial-type flagellum-dependent cell motility"/>
    <property type="evidence" value="ECO:0007669"/>
    <property type="project" value="TreeGrafter"/>
</dbReference>
<feature type="region of interest" description="Disordered" evidence="1">
    <location>
        <begin position="306"/>
        <end position="346"/>
    </location>
</feature>
<evidence type="ECO:0000256" key="1">
    <source>
        <dbReference type="SAM" id="MobiDB-lite"/>
    </source>
</evidence>
<feature type="transmembrane region" description="Helical" evidence="2">
    <location>
        <begin position="21"/>
        <end position="43"/>
    </location>
</feature>
<dbReference type="SMART" id="SM00267">
    <property type="entry name" value="GGDEF"/>
    <property type="match status" value="1"/>
</dbReference>
<comment type="caution">
    <text evidence="4">The sequence shown here is derived from an EMBL/GenBank/DDBJ whole genome shotgun (WGS) entry which is preliminary data.</text>
</comment>
<protein>
    <submittedName>
        <fullName evidence="4">GGDEF domain-containing protein</fullName>
    </submittedName>
</protein>
<dbReference type="GO" id="GO:0043709">
    <property type="term" value="P:cell adhesion involved in single-species biofilm formation"/>
    <property type="evidence" value="ECO:0007669"/>
    <property type="project" value="TreeGrafter"/>
</dbReference>
<evidence type="ECO:0000256" key="2">
    <source>
        <dbReference type="SAM" id="Phobius"/>
    </source>
</evidence>
<keyword evidence="5" id="KW-1185">Reference proteome</keyword>
<feature type="transmembrane region" description="Helical" evidence="2">
    <location>
        <begin position="55"/>
        <end position="80"/>
    </location>
</feature>
<dbReference type="InterPro" id="IPR029787">
    <property type="entry name" value="Nucleotide_cyclase"/>
</dbReference>
<dbReference type="NCBIfam" id="TIGR00254">
    <property type="entry name" value="GGDEF"/>
    <property type="match status" value="1"/>
</dbReference>
<dbReference type="GO" id="GO:0052621">
    <property type="term" value="F:diguanylate cyclase activity"/>
    <property type="evidence" value="ECO:0007669"/>
    <property type="project" value="TreeGrafter"/>
</dbReference>
<evidence type="ECO:0000313" key="4">
    <source>
        <dbReference type="EMBL" id="RAW11895.1"/>
    </source>
</evidence>
<keyword evidence="2" id="KW-0812">Transmembrane</keyword>
<dbReference type="GO" id="GO:0005886">
    <property type="term" value="C:plasma membrane"/>
    <property type="evidence" value="ECO:0007669"/>
    <property type="project" value="TreeGrafter"/>
</dbReference>
<dbReference type="Proteomes" id="UP000250462">
    <property type="component" value="Unassembled WGS sequence"/>
</dbReference>
<reference evidence="4 5" key="1">
    <citation type="submission" date="2018-06" db="EMBL/GenBank/DDBJ databases">
        <title>Phytoactinopolyspora halophila sp. nov., a novel halophilic actinomycete isolated from a saline soil in China.</title>
        <authorList>
            <person name="Tang S.-K."/>
        </authorList>
    </citation>
    <scope>NUCLEOTIDE SEQUENCE [LARGE SCALE GENOMIC DNA]</scope>
    <source>
        <strain evidence="4 5">YIM 96934</strain>
    </source>
</reference>
<feature type="domain" description="GGDEF" evidence="3">
    <location>
        <begin position="173"/>
        <end position="311"/>
    </location>
</feature>